<dbReference type="GO" id="GO:0007165">
    <property type="term" value="P:signal transduction"/>
    <property type="evidence" value="ECO:0007669"/>
    <property type="project" value="InterPro"/>
</dbReference>
<organism evidence="4 5">
    <name type="scientific">Stylophora pistillata</name>
    <name type="common">Smooth cauliflower coral</name>
    <dbReference type="NCBI Taxonomy" id="50429"/>
    <lineage>
        <taxon>Eukaryota</taxon>
        <taxon>Metazoa</taxon>
        <taxon>Cnidaria</taxon>
        <taxon>Anthozoa</taxon>
        <taxon>Hexacorallia</taxon>
        <taxon>Scleractinia</taxon>
        <taxon>Astrocoeniina</taxon>
        <taxon>Pocilloporidae</taxon>
        <taxon>Stylophora</taxon>
    </lineage>
</organism>
<feature type="region of interest" description="Disordered" evidence="2">
    <location>
        <begin position="1324"/>
        <end position="1391"/>
    </location>
</feature>
<name>A0A2B4STU6_STYPI</name>
<evidence type="ECO:0000313" key="5">
    <source>
        <dbReference type="Proteomes" id="UP000225706"/>
    </source>
</evidence>
<evidence type="ECO:0000256" key="1">
    <source>
        <dbReference type="SAM" id="Coils"/>
    </source>
</evidence>
<feature type="region of interest" description="Disordered" evidence="2">
    <location>
        <begin position="476"/>
        <end position="530"/>
    </location>
</feature>
<dbReference type="SMART" id="SM00005">
    <property type="entry name" value="DEATH"/>
    <property type="match status" value="3"/>
</dbReference>
<feature type="domain" description="Death" evidence="3">
    <location>
        <begin position="113"/>
        <end position="196"/>
    </location>
</feature>
<dbReference type="OrthoDB" id="5982420at2759"/>
<dbReference type="SUPFAM" id="SSF47986">
    <property type="entry name" value="DEATH domain"/>
    <property type="match status" value="3"/>
</dbReference>
<dbReference type="PANTHER" id="PTHR15077">
    <property type="entry name" value="FAS-ASSOCIATING DEATH DOMAIN-CONTAINING PROTEIN FADD"/>
    <property type="match status" value="1"/>
</dbReference>
<dbReference type="Pfam" id="PF00531">
    <property type="entry name" value="Death"/>
    <property type="match status" value="3"/>
</dbReference>
<dbReference type="InterPro" id="IPR011029">
    <property type="entry name" value="DEATH-like_dom_sf"/>
</dbReference>
<feature type="region of interest" description="Disordered" evidence="2">
    <location>
        <begin position="300"/>
        <end position="342"/>
    </location>
</feature>
<dbReference type="Gene3D" id="1.10.533.10">
    <property type="entry name" value="Death Domain, Fas"/>
    <property type="match status" value="3"/>
</dbReference>
<feature type="domain" description="Death" evidence="3">
    <location>
        <begin position="994"/>
        <end position="1077"/>
    </location>
</feature>
<keyword evidence="5" id="KW-1185">Reference proteome</keyword>
<dbReference type="PANTHER" id="PTHR15077:SF9">
    <property type="entry name" value="C-TERMINAL OF ROC (COR) DOMAIN-CONTAINING PROTEIN"/>
    <property type="match status" value="1"/>
</dbReference>
<feature type="domain" description="Death" evidence="3">
    <location>
        <begin position="584"/>
        <end position="661"/>
    </location>
</feature>
<feature type="compositionally biased region" description="Polar residues" evidence="2">
    <location>
        <begin position="487"/>
        <end position="497"/>
    </location>
</feature>
<dbReference type="CDD" id="cd01670">
    <property type="entry name" value="Death"/>
    <property type="match status" value="3"/>
</dbReference>
<gene>
    <name evidence="4" type="ORF">AWC38_SpisGene1830</name>
</gene>
<protein>
    <recommendedName>
        <fullName evidence="3">Death domain-containing protein</fullName>
    </recommendedName>
</protein>
<dbReference type="EMBL" id="LSMT01000013">
    <property type="protein sequence ID" value="PFX33321.1"/>
    <property type="molecule type" value="Genomic_DNA"/>
</dbReference>
<feature type="coiled-coil region" evidence="1">
    <location>
        <begin position="1164"/>
        <end position="1227"/>
    </location>
</feature>
<evidence type="ECO:0000313" key="4">
    <source>
        <dbReference type="EMBL" id="PFX33321.1"/>
    </source>
</evidence>
<dbReference type="InterPro" id="IPR000488">
    <property type="entry name" value="Death_dom"/>
</dbReference>
<proteinExistence type="predicted"/>
<comment type="caution">
    <text evidence="4">The sequence shown here is derived from an EMBL/GenBank/DDBJ whole genome shotgun (WGS) entry which is preliminary data.</text>
</comment>
<feature type="compositionally biased region" description="Basic and acidic residues" evidence="2">
    <location>
        <begin position="332"/>
        <end position="342"/>
    </location>
</feature>
<reference evidence="5" key="1">
    <citation type="journal article" date="2017" name="bioRxiv">
        <title>Comparative analysis of the genomes of Stylophora pistillata and Acropora digitifera provides evidence for extensive differences between species of corals.</title>
        <authorList>
            <person name="Voolstra C.R."/>
            <person name="Li Y."/>
            <person name="Liew Y.J."/>
            <person name="Baumgarten S."/>
            <person name="Zoccola D."/>
            <person name="Flot J.-F."/>
            <person name="Tambutte S."/>
            <person name="Allemand D."/>
            <person name="Aranda M."/>
        </authorList>
    </citation>
    <scope>NUCLEOTIDE SEQUENCE [LARGE SCALE GENOMIC DNA]</scope>
</reference>
<dbReference type="Proteomes" id="UP000225706">
    <property type="component" value="Unassembled WGS sequence"/>
</dbReference>
<evidence type="ECO:0000256" key="2">
    <source>
        <dbReference type="SAM" id="MobiDB-lite"/>
    </source>
</evidence>
<evidence type="ECO:0000259" key="3">
    <source>
        <dbReference type="PROSITE" id="PS50017"/>
    </source>
</evidence>
<dbReference type="InterPro" id="IPR016729">
    <property type="entry name" value="FADD"/>
</dbReference>
<feature type="region of interest" description="Disordered" evidence="2">
    <location>
        <begin position="746"/>
        <end position="774"/>
    </location>
</feature>
<dbReference type="PROSITE" id="PS50017">
    <property type="entry name" value="DEATH_DOMAIN"/>
    <property type="match status" value="3"/>
</dbReference>
<keyword evidence="1" id="KW-0175">Coiled coil</keyword>
<feature type="compositionally biased region" description="Basic and acidic residues" evidence="2">
    <location>
        <begin position="1324"/>
        <end position="1343"/>
    </location>
</feature>
<accession>A0A2B4STU6</accession>
<sequence length="1411" mass="159915">MFTCKHNRVFRCDREPSRIQEAALKRLRRKGRKLKEFVYERIRPSIPNSSWLRRYVTVRRVTKLRIVAKGYENSSLNKCFLSDDLPKLMFVELKTQSSFIAGDPIEQRKSVVTELRLSEISHDVGTCWRELGPMLKIMASKIQNLDEEHKSNRDKANALLLTWKQKEGSRAMAGVLADALESIGRKSIAEKVLGDALGGKEHIAGLDDTIQVNKLQKKITEIQENAKQLEEEGFKVKERMKELEQNHAKVTQENQDLKDRGVQVRARMKELEGELATATKEKQNLEERCQELQEKNSELVNELRDAKQQTQSVSSEQDRGVDLDSSPQEDPENTRDQAGTEREITVQLKLLNEDLYKGVVSKLQAPEVKEDKLETRVMVDRLIRLSVTLQELYTTTLSKAPEACKCSEEVKREFSEFAYYGLRAEHNDLVHRVKELISVEEKMTSEEKSELFKLKQLQTNRQRQVDELEKLWGGLFSPPESLPKTRSAPSAPSGCSTDSEKKDSKRHNSYPSRQSTSIATSTTSDDETHEVSFTKPISLFSSGKEHDPLRPSLDFVYTQATGCSIYEVDVNHQLTEPIIHKLRLPEQIGDKWKDLARSLSYSESIIDAIETEKGNIPKECCIKVLVRWIKREAEEATVERLAQVLTEIELRNLARILKDHALGYNGDIAGSDNISQDLLSRARIKELEGKLLMATQENQQLKKQQLSEEKFAQSDQSYFFGFMKKCQELQERNSELVNELQDAKQKTQAVSAEQPESRSKTCSEPSAASGCSAVSGEDLVRHRSYPSEQNTSTATLTTNDDEADEFCIKDPVRGSRTKYLLVSYERRKIKMAAQTPLGANSSFVLDQGFETYGPLDNVDAFIDSQFAYALEGEEDSHGGAQVFESKMEVQNLEAGCVASLQSFTFGTETQLNLDSTISLSSLQEHLGGHSMCPYCRRSLETDDLENICRAARSDGDLNKIDDETKADEMTNRHAIHDGVEGRGDAIEPRKSVVTELQLAEISDDVGTCWRELGPKLDIAACKIQNLDEEYKLNRDKANALLLIWKQKEGNCALAGILADALERIGRKSIAEKLLGGSEVNTCVSVVEGHSISLTVRFDFDADLDNKLMLCEDAQGNKYMLKALSSSDKFWNIGEILSNKQFMETVAVAAQDMAKTPEQRRQESLKRISSEVHELRQKLKKVKLDCGDGDPIDGSSYCSIVAVQPAPREKHQLQVERVEQMIQSCEEQQRFCQGIYQALIRLVGEVGQPREDSAKCIRQLCDFTKELRDQEKTLFSNIDLVRNQHLGEHQVTRIEQLEKWKRAQKEQVEGVEKLFASVLQQGSMDRRQSYGKMERQKIQNRRSEPIMSTKTPTGYGRRRAKTDSSKHSGKSQSMNELTEESKKNNISSPLCVQRMCLMDTDKKSNMEKKDNS</sequence>